<accession>A0ACD3BC92</accession>
<evidence type="ECO:0000313" key="1">
    <source>
        <dbReference type="EMBL" id="TFK75465.1"/>
    </source>
</evidence>
<keyword evidence="2" id="KW-1185">Reference proteome</keyword>
<dbReference type="Proteomes" id="UP000308600">
    <property type="component" value="Unassembled WGS sequence"/>
</dbReference>
<gene>
    <name evidence="1" type="ORF">BDN72DRAFT_832343</name>
</gene>
<evidence type="ECO:0000313" key="2">
    <source>
        <dbReference type="Proteomes" id="UP000308600"/>
    </source>
</evidence>
<reference evidence="1 2" key="1">
    <citation type="journal article" date="2019" name="Nat. Ecol. Evol.">
        <title>Megaphylogeny resolves global patterns of mushroom evolution.</title>
        <authorList>
            <person name="Varga T."/>
            <person name="Krizsan K."/>
            <person name="Foldi C."/>
            <person name="Dima B."/>
            <person name="Sanchez-Garcia M."/>
            <person name="Sanchez-Ramirez S."/>
            <person name="Szollosi G.J."/>
            <person name="Szarkandi J.G."/>
            <person name="Papp V."/>
            <person name="Albert L."/>
            <person name="Andreopoulos W."/>
            <person name="Angelini C."/>
            <person name="Antonin V."/>
            <person name="Barry K.W."/>
            <person name="Bougher N.L."/>
            <person name="Buchanan P."/>
            <person name="Buyck B."/>
            <person name="Bense V."/>
            <person name="Catcheside P."/>
            <person name="Chovatia M."/>
            <person name="Cooper J."/>
            <person name="Damon W."/>
            <person name="Desjardin D."/>
            <person name="Finy P."/>
            <person name="Geml J."/>
            <person name="Haridas S."/>
            <person name="Hughes K."/>
            <person name="Justo A."/>
            <person name="Karasinski D."/>
            <person name="Kautmanova I."/>
            <person name="Kiss B."/>
            <person name="Kocsube S."/>
            <person name="Kotiranta H."/>
            <person name="LaButti K.M."/>
            <person name="Lechner B.E."/>
            <person name="Liimatainen K."/>
            <person name="Lipzen A."/>
            <person name="Lukacs Z."/>
            <person name="Mihaltcheva S."/>
            <person name="Morgado L.N."/>
            <person name="Niskanen T."/>
            <person name="Noordeloos M.E."/>
            <person name="Ohm R.A."/>
            <person name="Ortiz-Santana B."/>
            <person name="Ovrebo C."/>
            <person name="Racz N."/>
            <person name="Riley R."/>
            <person name="Savchenko A."/>
            <person name="Shiryaev A."/>
            <person name="Soop K."/>
            <person name="Spirin V."/>
            <person name="Szebenyi C."/>
            <person name="Tomsovsky M."/>
            <person name="Tulloss R.E."/>
            <person name="Uehling J."/>
            <person name="Grigoriev I.V."/>
            <person name="Vagvolgyi C."/>
            <person name="Papp T."/>
            <person name="Martin F.M."/>
            <person name="Miettinen O."/>
            <person name="Hibbett D.S."/>
            <person name="Nagy L.G."/>
        </authorList>
    </citation>
    <scope>NUCLEOTIDE SEQUENCE [LARGE SCALE GENOMIC DNA]</scope>
    <source>
        <strain evidence="1 2">NL-1719</strain>
    </source>
</reference>
<name>A0ACD3BC92_9AGAR</name>
<sequence>MESLDTLRNFIKSVDYNDEEASFESHKAIYRFVNETVLSPDSPLTKHVPSLDIIVYGIKRHLYPEPILDGIPDLLDLLATAEWYRQKTLSAAQNALVWNTYYKNKPKFTLTADDQKVLNEFEAKKESWRKMYLTILLSLCKNDIYLMWTEKPPCITEFMIRFNEYFPSLNDPTAQSPRLFHSSLSEEEKVLVEQAGRECCQRIQDSCQWAVRHREDGETLVVVFKTKAFQKAYPIPCAMEPLRKLFDIYLNHIQTSTRKLHDMFD</sequence>
<dbReference type="EMBL" id="ML208263">
    <property type="protein sequence ID" value="TFK75465.1"/>
    <property type="molecule type" value="Genomic_DNA"/>
</dbReference>
<organism evidence="1 2">
    <name type="scientific">Pluteus cervinus</name>
    <dbReference type="NCBI Taxonomy" id="181527"/>
    <lineage>
        <taxon>Eukaryota</taxon>
        <taxon>Fungi</taxon>
        <taxon>Dikarya</taxon>
        <taxon>Basidiomycota</taxon>
        <taxon>Agaricomycotina</taxon>
        <taxon>Agaricomycetes</taxon>
        <taxon>Agaricomycetidae</taxon>
        <taxon>Agaricales</taxon>
        <taxon>Pluteineae</taxon>
        <taxon>Pluteaceae</taxon>
        <taxon>Pluteus</taxon>
    </lineage>
</organism>
<proteinExistence type="predicted"/>
<protein>
    <submittedName>
        <fullName evidence="1">Uncharacterized protein</fullName>
    </submittedName>
</protein>